<evidence type="ECO:0000313" key="3">
    <source>
        <dbReference type="Proteomes" id="UP000829720"/>
    </source>
</evidence>
<dbReference type="PANTHER" id="PTHR15131">
    <property type="entry name" value="SMALL NUCLEAR RNA ACTIVATING COMPLEX, POLYPEPTIDE 1"/>
    <property type="match status" value="1"/>
</dbReference>
<comment type="caution">
    <text evidence="2">The sequence shown here is derived from an EMBL/GenBank/DDBJ whole genome shotgun (WGS) entry which is preliminary data.</text>
</comment>
<name>A0A8T3DEZ5_9TELE</name>
<dbReference type="EMBL" id="JAERUA010000009">
    <property type="protein sequence ID" value="KAI1895371.1"/>
    <property type="molecule type" value="Genomic_DNA"/>
</dbReference>
<feature type="region of interest" description="Disordered" evidence="1">
    <location>
        <begin position="269"/>
        <end position="321"/>
    </location>
</feature>
<evidence type="ECO:0000256" key="1">
    <source>
        <dbReference type="SAM" id="MobiDB-lite"/>
    </source>
</evidence>
<dbReference type="PANTHER" id="PTHR15131:SF3">
    <property type="entry name" value="SNRNA-ACTIVATING PROTEIN COMPLEX SUBUNIT 1"/>
    <property type="match status" value="1"/>
</dbReference>
<gene>
    <name evidence="2" type="ORF">AGOR_G00105600</name>
</gene>
<feature type="compositionally biased region" description="Basic residues" evidence="1">
    <location>
        <begin position="299"/>
        <end position="314"/>
    </location>
</feature>
<reference evidence="2" key="1">
    <citation type="submission" date="2021-01" db="EMBL/GenBank/DDBJ databases">
        <authorList>
            <person name="Zahm M."/>
            <person name="Roques C."/>
            <person name="Cabau C."/>
            <person name="Klopp C."/>
            <person name="Donnadieu C."/>
            <person name="Jouanno E."/>
            <person name="Lampietro C."/>
            <person name="Louis A."/>
            <person name="Herpin A."/>
            <person name="Echchiki A."/>
            <person name="Berthelot C."/>
            <person name="Parey E."/>
            <person name="Roest-Crollius H."/>
            <person name="Braasch I."/>
            <person name="Postlethwait J."/>
            <person name="Bobe J."/>
            <person name="Montfort J."/>
            <person name="Bouchez O."/>
            <person name="Begum T."/>
            <person name="Mejri S."/>
            <person name="Adams A."/>
            <person name="Chen W.-J."/>
            <person name="Guiguen Y."/>
        </authorList>
    </citation>
    <scope>NUCLEOTIDE SEQUENCE</scope>
    <source>
        <tissue evidence="2">Blood</tissue>
    </source>
</reference>
<dbReference type="OrthoDB" id="20127at2759"/>
<accession>A0A8T3DEZ5</accession>
<evidence type="ECO:0000313" key="2">
    <source>
        <dbReference type="EMBL" id="KAI1895371.1"/>
    </source>
</evidence>
<dbReference type="GO" id="GO:0042795">
    <property type="term" value="P:snRNA transcription by RNA polymerase II"/>
    <property type="evidence" value="ECO:0007669"/>
    <property type="project" value="TreeGrafter"/>
</dbReference>
<dbReference type="GO" id="GO:0042796">
    <property type="term" value="P:snRNA transcription by RNA polymerase III"/>
    <property type="evidence" value="ECO:0007669"/>
    <property type="project" value="TreeGrafter"/>
</dbReference>
<evidence type="ECO:0008006" key="4">
    <source>
        <dbReference type="Google" id="ProtNLM"/>
    </source>
</evidence>
<dbReference type="GO" id="GO:0043565">
    <property type="term" value="F:sequence-specific DNA binding"/>
    <property type="evidence" value="ECO:0007669"/>
    <property type="project" value="TreeGrafter"/>
</dbReference>
<dbReference type="Proteomes" id="UP000829720">
    <property type="component" value="Unassembled WGS sequence"/>
</dbReference>
<dbReference type="GO" id="GO:0019185">
    <property type="term" value="C:snRNA-activating protein complex"/>
    <property type="evidence" value="ECO:0007669"/>
    <property type="project" value="TreeGrafter"/>
</dbReference>
<dbReference type="Pfam" id="PF09808">
    <property type="entry name" value="SNAPC1"/>
    <property type="match status" value="1"/>
</dbReference>
<keyword evidence="3" id="KW-1185">Reference proteome</keyword>
<dbReference type="InterPro" id="IPR019188">
    <property type="entry name" value="SNAPC1"/>
</dbReference>
<feature type="region of interest" description="Disordered" evidence="1">
    <location>
        <begin position="228"/>
        <end position="256"/>
    </location>
</feature>
<proteinExistence type="predicted"/>
<organism evidence="2 3">
    <name type="scientific">Albula goreensis</name>
    <dbReference type="NCBI Taxonomy" id="1534307"/>
    <lineage>
        <taxon>Eukaryota</taxon>
        <taxon>Metazoa</taxon>
        <taxon>Chordata</taxon>
        <taxon>Craniata</taxon>
        <taxon>Vertebrata</taxon>
        <taxon>Euteleostomi</taxon>
        <taxon>Actinopterygii</taxon>
        <taxon>Neopterygii</taxon>
        <taxon>Teleostei</taxon>
        <taxon>Albuliformes</taxon>
        <taxon>Albulidae</taxon>
        <taxon>Albula</taxon>
    </lineage>
</organism>
<sequence length="354" mass="41358">MDYYIEPLKSDCEDLLSRFQRTESVRYEEFSAIWRKMDFPSIFCGSMAANEMRAFSRLVLNIAYPFFLPPYNFQIRAGGLYLLYGLYHTQLASPKEKIIIALKDWENIMKFQQDSANAQHYDVCYIFRKLLSDKAFYFAAMPKHLSFRVKRKPKKHTVCEEFWDQPMRVKDLVTTDMLEEVMNVQEHYEKLKADISTPGHPVSDINLTDKNLVSGLRSMVMKYHSWQDGTAGKKTESGDADAGEGTSTQSESSRRAELLASIKSKSYGQLVEASRSRRHRQVEIQSCDLETDHDQETSRRRRIPSLRARTKKNLLSKGSVKPDFLESTRQWRLSIAEQDTSEERPKRNKRFKWK</sequence>
<dbReference type="AlphaFoldDB" id="A0A8T3DEZ5"/>
<protein>
    <recommendedName>
        <fullName evidence="4">snRNA-activating protein complex subunit 1</fullName>
    </recommendedName>
</protein>
<feature type="region of interest" description="Disordered" evidence="1">
    <location>
        <begin position="334"/>
        <end position="354"/>
    </location>
</feature>